<dbReference type="SUPFAM" id="SSF52172">
    <property type="entry name" value="CheY-like"/>
    <property type="match status" value="1"/>
</dbReference>
<feature type="domain" description="HPt" evidence="19">
    <location>
        <begin position="960"/>
        <end position="1057"/>
    </location>
</feature>
<keyword evidence="21" id="KW-1185">Reference proteome</keyword>
<dbReference type="PANTHER" id="PTHR45339:SF1">
    <property type="entry name" value="HYBRID SIGNAL TRANSDUCTION HISTIDINE KINASE J"/>
    <property type="match status" value="1"/>
</dbReference>
<dbReference type="CDD" id="cd16922">
    <property type="entry name" value="HATPase_EvgS-ArcB-TorS-like"/>
    <property type="match status" value="1"/>
</dbReference>
<dbReference type="Gene3D" id="1.20.120.160">
    <property type="entry name" value="HPT domain"/>
    <property type="match status" value="1"/>
</dbReference>
<dbReference type="InterPro" id="IPR031621">
    <property type="entry name" value="HisKA_7TM"/>
</dbReference>
<evidence type="ECO:0000256" key="13">
    <source>
        <dbReference type="ARBA" id="ARBA00023136"/>
    </source>
</evidence>
<comment type="caution">
    <text evidence="20">The sequence shown here is derived from an EMBL/GenBank/DDBJ whole genome shotgun (WGS) entry which is preliminary data.</text>
</comment>
<dbReference type="InterPro" id="IPR036097">
    <property type="entry name" value="HisK_dim/P_sf"/>
</dbReference>
<dbReference type="Gene3D" id="3.30.450.40">
    <property type="match status" value="1"/>
</dbReference>
<keyword evidence="4" id="KW-1003">Cell membrane</keyword>
<dbReference type="Gene3D" id="3.30.565.10">
    <property type="entry name" value="Histidine kinase-like ATPase, C-terminal domain"/>
    <property type="match status" value="1"/>
</dbReference>
<keyword evidence="12" id="KW-0902">Two-component regulatory system</keyword>
<evidence type="ECO:0000256" key="3">
    <source>
        <dbReference type="ARBA" id="ARBA00012438"/>
    </source>
</evidence>
<keyword evidence="9 20" id="KW-0418">Kinase</keyword>
<feature type="transmembrane region" description="Helical" evidence="16">
    <location>
        <begin position="68"/>
        <end position="89"/>
    </location>
</feature>
<name>A0ABW5BBM5_9BACT</name>
<keyword evidence="10" id="KW-0067">ATP-binding</keyword>
<evidence type="ECO:0000259" key="18">
    <source>
        <dbReference type="PROSITE" id="PS50110"/>
    </source>
</evidence>
<evidence type="ECO:0000256" key="10">
    <source>
        <dbReference type="ARBA" id="ARBA00022840"/>
    </source>
</evidence>
<dbReference type="GO" id="GO:0016301">
    <property type="term" value="F:kinase activity"/>
    <property type="evidence" value="ECO:0007669"/>
    <property type="project" value="UniProtKB-KW"/>
</dbReference>
<dbReference type="InterPro" id="IPR003661">
    <property type="entry name" value="HisK_dim/P_dom"/>
</dbReference>
<evidence type="ECO:0000313" key="21">
    <source>
        <dbReference type="Proteomes" id="UP001597414"/>
    </source>
</evidence>
<dbReference type="Gene3D" id="3.30.450.20">
    <property type="entry name" value="PAS domain"/>
    <property type="match status" value="1"/>
</dbReference>
<feature type="transmembrane region" description="Helical" evidence="16">
    <location>
        <begin position="147"/>
        <end position="171"/>
    </location>
</feature>
<dbReference type="InterPro" id="IPR005467">
    <property type="entry name" value="His_kinase_dom"/>
</dbReference>
<dbReference type="InterPro" id="IPR029016">
    <property type="entry name" value="GAF-like_dom_sf"/>
</dbReference>
<evidence type="ECO:0000256" key="8">
    <source>
        <dbReference type="ARBA" id="ARBA00022741"/>
    </source>
</evidence>
<dbReference type="SMART" id="SM00448">
    <property type="entry name" value="REC"/>
    <property type="match status" value="1"/>
</dbReference>
<feature type="transmembrane region" description="Helical" evidence="16">
    <location>
        <begin position="210"/>
        <end position="227"/>
    </location>
</feature>
<evidence type="ECO:0000256" key="4">
    <source>
        <dbReference type="ARBA" id="ARBA00022475"/>
    </source>
</evidence>
<dbReference type="Gene3D" id="3.40.50.2300">
    <property type="match status" value="1"/>
</dbReference>
<dbReference type="Pfam" id="PF01627">
    <property type="entry name" value="Hpt"/>
    <property type="match status" value="1"/>
</dbReference>
<dbReference type="InterPro" id="IPR003018">
    <property type="entry name" value="GAF"/>
</dbReference>
<feature type="transmembrane region" description="Helical" evidence="16">
    <location>
        <begin position="183"/>
        <end position="204"/>
    </location>
</feature>
<dbReference type="PANTHER" id="PTHR45339">
    <property type="entry name" value="HYBRID SIGNAL TRANSDUCTION HISTIDINE KINASE J"/>
    <property type="match status" value="1"/>
</dbReference>
<keyword evidence="13 16" id="KW-0472">Membrane</keyword>
<evidence type="ECO:0000256" key="1">
    <source>
        <dbReference type="ARBA" id="ARBA00000085"/>
    </source>
</evidence>
<evidence type="ECO:0000256" key="16">
    <source>
        <dbReference type="SAM" id="Phobius"/>
    </source>
</evidence>
<evidence type="ECO:0000256" key="15">
    <source>
        <dbReference type="PROSITE-ProRule" id="PRU00169"/>
    </source>
</evidence>
<feature type="modified residue" description="Phosphohistidine" evidence="14">
    <location>
        <position position="999"/>
    </location>
</feature>
<evidence type="ECO:0000313" key="20">
    <source>
        <dbReference type="EMBL" id="MFD2202338.1"/>
    </source>
</evidence>
<dbReference type="SUPFAM" id="SSF55874">
    <property type="entry name" value="ATPase domain of HSP90 chaperone/DNA topoisomerase II/histidine kinase"/>
    <property type="match status" value="1"/>
</dbReference>
<dbReference type="InterPro" id="IPR003594">
    <property type="entry name" value="HATPase_dom"/>
</dbReference>
<evidence type="ECO:0000256" key="9">
    <source>
        <dbReference type="ARBA" id="ARBA00022777"/>
    </source>
</evidence>
<feature type="modified residue" description="4-aspartylphosphate" evidence="15">
    <location>
        <position position="870"/>
    </location>
</feature>
<comment type="subcellular location">
    <subcellularLocation>
        <location evidence="2">Cell membrane</location>
        <topology evidence="2">Multi-pass membrane protein</topology>
    </subcellularLocation>
</comment>
<dbReference type="CDD" id="cd00082">
    <property type="entry name" value="HisKA"/>
    <property type="match status" value="1"/>
</dbReference>
<dbReference type="EC" id="2.7.13.3" evidence="3"/>
<dbReference type="InterPro" id="IPR036890">
    <property type="entry name" value="HATPase_C_sf"/>
</dbReference>
<sequence>MNLQFSYNPYAIPVFLTSILFAVLVLLSYRKPNQAGEKYFSFLMLSCFFYSFFYGIELFGTNTATIKLFYQLEFIGGVFIAPLLVLFVLKYSDRSMYITKTWMGILFGISTFFLMMALTNDLHYLFYNEISSRFNSYFLSVAIDQGILHWMYAGYNSLLIIIANLLLIRMLFSVPDIYRGQVIIMLIGTLLPWIGYLLVVFGYYPYGLDPVPFLLAFSGLLFFWALFRYNIFRINPIAFRTIFDNLSDGIIIFDENGAVIATNKRGTNILQKHLALSKVSNVSELIDHWPELSELFDEKNQKKNIEFFLKQDEKYFTAFLKNIKNAEKDADKYIKYLFLRDITNQKEAEEKIRANEQKLQSINKSLLRNEKMLTSIAFATKELLSNSDFQRATQKAITILGDGAGADRAYLFENSVDEEGNYYSSQRFEWSALGVPPEIDNPELQNLPISIFGESMTYLLENEIYLSFVEKIEDEGLKALLESQGIKSILLIPIFVEKKFWGFVGFDDCQKEREWSDAETALLISFAESISNAVERKNMEQNLRLSMEQAKEASIAKSEFLANMSHEIRTPMNGVIGFSDLLMKTNLDKTQQEFLKSIIQSGNLLLALINDVLDFSKIEAGKLELSPIQTNLRDLAKETLNLIEPALESKEIKLRLTVDPTIPKGVLVDATRIKQVMINLLSNSAKFTHKGEIELSIQNTGLKADGKTAELEFSVRDTGIGISKEKEKIIFEAFAQEDNSITRKYGGTGLGLTISNKILQLMHSHLELETELGKGSRFFFKLSLPISEVEEDPSSKEEKLNQNLVSSSNNKLDGARALKILLVDDNPVNMLLAKTIVKNLIPKVQILEAKNGREAVEVFIKDDPSMIFMDIQMPEMSGYEATMEIRRIENNTGRVPIVALTAGTVKGEFERCIEVGMDNYLSKPVVVADIQKMLDKYLGKPAQEPEKKVLSRLDEFRQSDPEFFKQLLDLSMQNIQKIKDELQQKILEGNLKAVKSSCHALKGVALNLDFTKLAELCAAVESFEDLENPKHIKKFEMINTEAEATLQKLSEEMANAH</sequence>
<comment type="catalytic activity">
    <reaction evidence="1">
        <text>ATP + protein L-histidine = ADP + protein N-phospho-L-histidine.</text>
        <dbReference type="EC" id="2.7.13.3"/>
    </reaction>
</comment>
<dbReference type="EMBL" id="JBHUIV010000016">
    <property type="protein sequence ID" value="MFD2202338.1"/>
    <property type="molecule type" value="Genomic_DNA"/>
</dbReference>
<keyword evidence="6" id="KW-0808">Transferase</keyword>
<evidence type="ECO:0000256" key="14">
    <source>
        <dbReference type="PROSITE-ProRule" id="PRU00110"/>
    </source>
</evidence>
<dbReference type="PROSITE" id="PS50894">
    <property type="entry name" value="HPT"/>
    <property type="match status" value="1"/>
</dbReference>
<evidence type="ECO:0000256" key="12">
    <source>
        <dbReference type="ARBA" id="ARBA00023012"/>
    </source>
</evidence>
<dbReference type="PROSITE" id="PS50109">
    <property type="entry name" value="HIS_KIN"/>
    <property type="match status" value="1"/>
</dbReference>
<dbReference type="RefSeq" id="WP_380803068.1">
    <property type="nucleotide sequence ID" value="NZ_JBHUIV010000016.1"/>
</dbReference>
<evidence type="ECO:0000256" key="2">
    <source>
        <dbReference type="ARBA" id="ARBA00004651"/>
    </source>
</evidence>
<evidence type="ECO:0000259" key="17">
    <source>
        <dbReference type="PROSITE" id="PS50109"/>
    </source>
</evidence>
<dbReference type="Pfam" id="PF13188">
    <property type="entry name" value="PAS_8"/>
    <property type="match status" value="1"/>
</dbReference>
<dbReference type="InterPro" id="IPR008207">
    <property type="entry name" value="Sig_transdc_His_kin_Hpt_dom"/>
</dbReference>
<keyword evidence="7 16" id="KW-0812">Transmembrane</keyword>
<dbReference type="InterPro" id="IPR004358">
    <property type="entry name" value="Sig_transdc_His_kin-like_C"/>
</dbReference>
<dbReference type="CDD" id="cd17546">
    <property type="entry name" value="REC_hyHK_CKI1_RcsC-like"/>
    <property type="match status" value="1"/>
</dbReference>
<organism evidence="20 21">
    <name type="scientific">Shivajiella indica</name>
    <dbReference type="NCBI Taxonomy" id="872115"/>
    <lineage>
        <taxon>Bacteria</taxon>
        <taxon>Pseudomonadati</taxon>
        <taxon>Bacteroidota</taxon>
        <taxon>Cytophagia</taxon>
        <taxon>Cytophagales</taxon>
        <taxon>Cyclobacteriaceae</taxon>
        <taxon>Shivajiella</taxon>
    </lineage>
</organism>
<feature type="transmembrane region" description="Helical" evidence="16">
    <location>
        <begin position="6"/>
        <end position="27"/>
    </location>
</feature>
<dbReference type="InterPro" id="IPR000014">
    <property type="entry name" value="PAS"/>
</dbReference>
<evidence type="ECO:0000256" key="11">
    <source>
        <dbReference type="ARBA" id="ARBA00022989"/>
    </source>
</evidence>
<dbReference type="SUPFAM" id="SSF55781">
    <property type="entry name" value="GAF domain-like"/>
    <property type="match status" value="1"/>
</dbReference>
<dbReference type="InterPro" id="IPR011006">
    <property type="entry name" value="CheY-like_superfamily"/>
</dbReference>
<dbReference type="Pfam" id="PF00512">
    <property type="entry name" value="HisKA"/>
    <property type="match status" value="1"/>
</dbReference>
<dbReference type="Pfam" id="PF00072">
    <property type="entry name" value="Response_reg"/>
    <property type="match status" value="1"/>
</dbReference>
<dbReference type="PRINTS" id="PR00344">
    <property type="entry name" value="BCTRLSENSOR"/>
</dbReference>
<dbReference type="Pfam" id="PF02518">
    <property type="entry name" value="HATPase_c"/>
    <property type="match status" value="1"/>
</dbReference>
<keyword evidence="11 16" id="KW-1133">Transmembrane helix</keyword>
<dbReference type="SUPFAM" id="SSF47226">
    <property type="entry name" value="Histidine-containing phosphotransfer domain, HPT domain"/>
    <property type="match status" value="1"/>
</dbReference>
<feature type="domain" description="Histidine kinase" evidence="17">
    <location>
        <begin position="563"/>
        <end position="786"/>
    </location>
</feature>
<dbReference type="SMART" id="SM00387">
    <property type="entry name" value="HATPase_c"/>
    <property type="match status" value="1"/>
</dbReference>
<dbReference type="PROSITE" id="PS50110">
    <property type="entry name" value="RESPONSE_REGULATORY"/>
    <property type="match status" value="1"/>
</dbReference>
<dbReference type="InterPro" id="IPR036641">
    <property type="entry name" value="HPT_dom_sf"/>
</dbReference>
<evidence type="ECO:0000259" key="19">
    <source>
        <dbReference type="PROSITE" id="PS50894"/>
    </source>
</evidence>
<dbReference type="Gene3D" id="1.10.287.130">
    <property type="match status" value="1"/>
</dbReference>
<evidence type="ECO:0000256" key="6">
    <source>
        <dbReference type="ARBA" id="ARBA00022679"/>
    </source>
</evidence>
<feature type="domain" description="Response regulatory" evidence="18">
    <location>
        <begin position="819"/>
        <end position="938"/>
    </location>
</feature>
<dbReference type="SUPFAM" id="SSF47384">
    <property type="entry name" value="Homodimeric domain of signal transducing histidine kinase"/>
    <property type="match status" value="1"/>
</dbReference>
<evidence type="ECO:0000256" key="7">
    <source>
        <dbReference type="ARBA" id="ARBA00022692"/>
    </source>
</evidence>
<protein>
    <recommendedName>
        <fullName evidence="3">histidine kinase</fullName>
        <ecNumber evidence="3">2.7.13.3</ecNumber>
    </recommendedName>
</protein>
<dbReference type="SMART" id="SM00065">
    <property type="entry name" value="GAF"/>
    <property type="match status" value="1"/>
</dbReference>
<reference evidence="21" key="1">
    <citation type="journal article" date="2019" name="Int. J. Syst. Evol. Microbiol.">
        <title>The Global Catalogue of Microorganisms (GCM) 10K type strain sequencing project: providing services to taxonomists for standard genome sequencing and annotation.</title>
        <authorList>
            <consortium name="The Broad Institute Genomics Platform"/>
            <consortium name="The Broad Institute Genome Sequencing Center for Infectious Disease"/>
            <person name="Wu L."/>
            <person name="Ma J."/>
        </authorList>
    </citation>
    <scope>NUCLEOTIDE SEQUENCE [LARGE SCALE GENOMIC DNA]</scope>
    <source>
        <strain evidence="21">KCTC 19812</strain>
    </source>
</reference>
<keyword evidence="5 15" id="KW-0597">Phosphoprotein</keyword>
<evidence type="ECO:0000256" key="5">
    <source>
        <dbReference type="ARBA" id="ARBA00022553"/>
    </source>
</evidence>
<gene>
    <name evidence="20" type="ORF">ACFSKV_12260</name>
</gene>
<feature type="transmembrane region" description="Helical" evidence="16">
    <location>
        <begin position="101"/>
        <end position="127"/>
    </location>
</feature>
<dbReference type="SMART" id="SM00388">
    <property type="entry name" value="HisKA"/>
    <property type="match status" value="1"/>
</dbReference>
<feature type="transmembrane region" description="Helical" evidence="16">
    <location>
        <begin position="39"/>
        <end position="56"/>
    </location>
</feature>
<proteinExistence type="predicted"/>
<dbReference type="Pfam" id="PF16927">
    <property type="entry name" value="HisKA_7TM"/>
    <property type="match status" value="1"/>
</dbReference>
<dbReference type="InterPro" id="IPR001789">
    <property type="entry name" value="Sig_transdc_resp-reg_receiver"/>
</dbReference>
<keyword evidence="8" id="KW-0547">Nucleotide-binding</keyword>
<dbReference type="Pfam" id="PF01590">
    <property type="entry name" value="GAF"/>
    <property type="match status" value="1"/>
</dbReference>
<dbReference type="Proteomes" id="UP001597414">
    <property type="component" value="Unassembled WGS sequence"/>
</dbReference>
<accession>A0ABW5BBM5</accession>